<dbReference type="GO" id="GO:0016740">
    <property type="term" value="F:transferase activity"/>
    <property type="evidence" value="ECO:0007669"/>
    <property type="project" value="UniProtKB-KW"/>
</dbReference>
<comment type="catalytic activity">
    <reaction evidence="7 8">
        <text>L-glutamyl-tRNA(Gln) + L-glutamine + ATP + H2O = L-glutaminyl-tRNA(Gln) + L-glutamate + ADP + phosphate + H(+)</text>
        <dbReference type="Rhea" id="RHEA:17521"/>
        <dbReference type="Rhea" id="RHEA-COMP:9681"/>
        <dbReference type="Rhea" id="RHEA-COMP:9684"/>
        <dbReference type="ChEBI" id="CHEBI:15377"/>
        <dbReference type="ChEBI" id="CHEBI:15378"/>
        <dbReference type="ChEBI" id="CHEBI:29985"/>
        <dbReference type="ChEBI" id="CHEBI:30616"/>
        <dbReference type="ChEBI" id="CHEBI:43474"/>
        <dbReference type="ChEBI" id="CHEBI:58359"/>
        <dbReference type="ChEBI" id="CHEBI:78520"/>
        <dbReference type="ChEBI" id="CHEBI:78521"/>
        <dbReference type="ChEBI" id="CHEBI:456216"/>
        <dbReference type="EC" id="6.3.5.7"/>
    </reaction>
</comment>
<dbReference type="PATRIC" id="fig|348151.3.peg.1814"/>
<reference evidence="10 13" key="2">
    <citation type="submission" date="2019-07" db="EMBL/GenBank/DDBJ databases">
        <title>Whole genome shotgun sequence of Lactobacillus siliginis NBRC 101315.</title>
        <authorList>
            <person name="Hosoyama A."/>
            <person name="Uohara A."/>
            <person name="Ohji S."/>
            <person name="Ichikawa N."/>
        </authorList>
    </citation>
    <scope>NUCLEOTIDE SEQUENCE [LARGE SCALE GENOMIC DNA]</scope>
    <source>
        <strain evidence="10 13">NBRC 101315</strain>
    </source>
</reference>
<dbReference type="SUPFAM" id="SSF75304">
    <property type="entry name" value="Amidase signature (AS) enzymes"/>
    <property type="match status" value="1"/>
</dbReference>
<evidence type="ECO:0000256" key="1">
    <source>
        <dbReference type="ARBA" id="ARBA00008069"/>
    </source>
</evidence>
<dbReference type="PANTHER" id="PTHR11895">
    <property type="entry name" value="TRANSAMIDASE"/>
    <property type="match status" value="1"/>
</dbReference>
<dbReference type="PANTHER" id="PTHR11895:SF151">
    <property type="entry name" value="GLUTAMYL-TRNA(GLN) AMIDOTRANSFERASE SUBUNIT A"/>
    <property type="match status" value="1"/>
</dbReference>
<dbReference type="GO" id="GO:0006412">
    <property type="term" value="P:translation"/>
    <property type="evidence" value="ECO:0007669"/>
    <property type="project" value="UniProtKB-UniRule"/>
</dbReference>
<dbReference type="InterPro" id="IPR000120">
    <property type="entry name" value="Amidase"/>
</dbReference>
<dbReference type="Pfam" id="PF01425">
    <property type="entry name" value="Amidase"/>
    <property type="match status" value="1"/>
</dbReference>
<evidence type="ECO:0000313" key="11">
    <source>
        <dbReference type="EMBL" id="KRN95663.1"/>
    </source>
</evidence>
<dbReference type="EMBL" id="JQCB01000007">
    <property type="protein sequence ID" value="KRN95663.1"/>
    <property type="molecule type" value="Genomic_DNA"/>
</dbReference>
<dbReference type="EMBL" id="BJUD01000075">
    <property type="protein sequence ID" value="GEK29583.1"/>
    <property type="molecule type" value="Genomic_DNA"/>
</dbReference>
<dbReference type="PROSITE" id="PS00571">
    <property type="entry name" value="AMIDASES"/>
    <property type="match status" value="1"/>
</dbReference>
<comment type="subunit">
    <text evidence="8">Heterotrimer of A, B and C subunits.</text>
</comment>
<feature type="active site" description="Charge relay system" evidence="8">
    <location>
        <position position="77"/>
    </location>
</feature>
<feature type="active site" description="Acyl-ester intermediate" evidence="8">
    <location>
        <position position="176"/>
    </location>
</feature>
<reference evidence="11 12" key="1">
    <citation type="journal article" date="2015" name="Genome Announc.">
        <title>Expanding the biotechnology potential of lactobacilli through comparative genomics of 213 strains and associated genera.</title>
        <authorList>
            <person name="Sun Z."/>
            <person name="Harris H.M."/>
            <person name="McCann A."/>
            <person name="Guo C."/>
            <person name="Argimon S."/>
            <person name="Zhang W."/>
            <person name="Yang X."/>
            <person name="Jeffery I.B."/>
            <person name="Cooney J.C."/>
            <person name="Kagawa T.F."/>
            <person name="Liu W."/>
            <person name="Song Y."/>
            <person name="Salvetti E."/>
            <person name="Wrobel A."/>
            <person name="Rasinkangas P."/>
            <person name="Parkhill J."/>
            <person name="Rea M.C."/>
            <person name="O'Sullivan O."/>
            <person name="Ritari J."/>
            <person name="Douillard F.P."/>
            <person name="Paul Ross R."/>
            <person name="Yang R."/>
            <person name="Briner A.E."/>
            <person name="Felis G.E."/>
            <person name="de Vos W.M."/>
            <person name="Barrangou R."/>
            <person name="Klaenhammer T.R."/>
            <person name="Caufield P.W."/>
            <person name="Cui Y."/>
            <person name="Zhang H."/>
            <person name="O'Toole P.W."/>
        </authorList>
    </citation>
    <scope>NUCLEOTIDE SEQUENCE [LARGE SCALE GENOMIC DNA]</scope>
    <source>
        <strain evidence="11 12">DSM 22696</strain>
    </source>
</reference>
<evidence type="ECO:0000313" key="13">
    <source>
        <dbReference type="Proteomes" id="UP000321429"/>
    </source>
</evidence>
<keyword evidence="12" id="KW-1185">Reference proteome</keyword>
<dbReference type="InterPro" id="IPR004412">
    <property type="entry name" value="GatA"/>
</dbReference>
<dbReference type="Gene3D" id="3.90.1300.10">
    <property type="entry name" value="Amidase signature (AS) domain"/>
    <property type="match status" value="1"/>
</dbReference>
<keyword evidence="4 8" id="KW-0067">ATP-binding</keyword>
<dbReference type="AlphaFoldDB" id="A0A0R2L1H3"/>
<name>A0A0R2L1H3_9LACO</name>
<sequence>MSQSYESITDLHHALVNKDVSATEITKATLADIHDHEDALNAYVTVNDEGALAQAAKVDEAGVDAGNLFSGVPVAFKDNLTTNGLLTTASSKILENFTPIYDADVVTRLQNAGAITIGKTNLDEFAMGASTETSYYGTSHNPWDVTKVPGGSSGGSAATVAARDVLASLGSDTGGSIRQPAAFNGIVGLKPTYGRVSRWGLIAFASSLDQIGPMTTNVTDAAAMMNVIAGRDDRDATSSTKAVPDYVAGLTGDIKGLKIGVPREFLGDGIDAGVKAQIKAAIKQLEDLGATVDEVSLPHSTHGIQAYYILGPSEASSNLQRFDGIRYGYRTQNAKNLDELYIKTRSEGFGDEVKRRIMLGTFALSAGAYDAFFMKAAKIRTLIIEDFNRVFKDYDVIVGPTAPTPAFGIGEETKDPMTMYMNDMLTVPANLAGLPAISVPAGLVDGLPVGLQVIGKAFDEEHVLNTAYAFEQHTNFHTLKPTMNEGGRA</sequence>
<dbReference type="GO" id="GO:0030956">
    <property type="term" value="C:glutamyl-tRNA(Gln) amidotransferase complex"/>
    <property type="evidence" value="ECO:0007669"/>
    <property type="project" value="InterPro"/>
</dbReference>
<evidence type="ECO:0000256" key="8">
    <source>
        <dbReference type="HAMAP-Rule" id="MF_00120"/>
    </source>
</evidence>
<dbReference type="GO" id="GO:0050567">
    <property type="term" value="F:glutaminyl-tRNA synthase (glutamine-hydrolyzing) activity"/>
    <property type="evidence" value="ECO:0007669"/>
    <property type="project" value="UniProtKB-UniRule"/>
</dbReference>
<accession>A0A0R2L1H3</accession>
<feature type="domain" description="Amidase" evidence="9">
    <location>
        <begin position="24"/>
        <end position="464"/>
    </location>
</feature>
<dbReference type="RefSeq" id="WP_057810342.1">
    <property type="nucleotide sequence ID" value="NZ_BJUD01000075.1"/>
</dbReference>
<dbReference type="GO" id="GO:0005524">
    <property type="term" value="F:ATP binding"/>
    <property type="evidence" value="ECO:0007669"/>
    <property type="project" value="UniProtKB-KW"/>
</dbReference>
<dbReference type="Proteomes" id="UP000321429">
    <property type="component" value="Unassembled WGS sequence"/>
</dbReference>
<evidence type="ECO:0000256" key="7">
    <source>
        <dbReference type="ARBA" id="ARBA00047407"/>
    </source>
</evidence>
<dbReference type="EC" id="6.3.5.7" evidence="8"/>
<dbReference type="InterPro" id="IPR023631">
    <property type="entry name" value="Amidase_dom"/>
</dbReference>
<evidence type="ECO:0000259" key="9">
    <source>
        <dbReference type="Pfam" id="PF01425"/>
    </source>
</evidence>
<evidence type="ECO:0000256" key="6">
    <source>
        <dbReference type="ARBA" id="ARBA00025295"/>
    </source>
</evidence>
<comment type="function">
    <text evidence="6 8">Allows the formation of correctly charged Gln-tRNA(Gln) through the transamidation of misacylated Glu-tRNA(Gln) in organisms which lack glutaminyl-tRNA synthetase. The reaction takes place in the presence of glutamine and ATP through an activated gamma-phospho-Glu-tRNA(Gln).</text>
</comment>
<gene>
    <name evidence="8 10" type="primary">gatA</name>
    <name evidence="11" type="ORF">IV55_GL001763</name>
    <name evidence="10" type="ORF">LSI01_18940</name>
</gene>
<comment type="similarity">
    <text evidence="1 8">Belongs to the amidase family. GatA subfamily.</text>
</comment>
<dbReference type="Proteomes" id="UP000051139">
    <property type="component" value="Unassembled WGS sequence"/>
</dbReference>
<keyword evidence="11" id="KW-0808">Transferase</keyword>
<keyword evidence="5 8" id="KW-0648">Protein biosynthesis</keyword>
<evidence type="ECO:0000256" key="4">
    <source>
        <dbReference type="ARBA" id="ARBA00022840"/>
    </source>
</evidence>
<comment type="caution">
    <text evidence="11">The sequence shown here is derived from an EMBL/GenBank/DDBJ whole genome shotgun (WGS) entry which is preliminary data.</text>
</comment>
<dbReference type="OrthoDB" id="9811471at2"/>
<feature type="active site" description="Charge relay system" evidence="8">
    <location>
        <position position="152"/>
    </location>
</feature>
<keyword evidence="2 8" id="KW-0436">Ligase</keyword>
<proteinExistence type="inferred from homology"/>
<evidence type="ECO:0000313" key="10">
    <source>
        <dbReference type="EMBL" id="GEK29583.1"/>
    </source>
</evidence>
<dbReference type="NCBIfam" id="TIGR00132">
    <property type="entry name" value="gatA"/>
    <property type="match status" value="1"/>
</dbReference>
<dbReference type="InterPro" id="IPR036928">
    <property type="entry name" value="AS_sf"/>
</dbReference>
<dbReference type="STRING" id="348151.IV55_GL001763"/>
<dbReference type="HAMAP" id="MF_00120">
    <property type="entry name" value="GatA"/>
    <property type="match status" value="1"/>
</dbReference>
<organism evidence="11 12">
    <name type="scientific">Furfurilactobacillus siliginis</name>
    <dbReference type="NCBI Taxonomy" id="348151"/>
    <lineage>
        <taxon>Bacteria</taxon>
        <taxon>Bacillati</taxon>
        <taxon>Bacillota</taxon>
        <taxon>Bacilli</taxon>
        <taxon>Lactobacillales</taxon>
        <taxon>Lactobacillaceae</taxon>
        <taxon>Furfurilactobacillus</taxon>
    </lineage>
</organism>
<keyword evidence="3 8" id="KW-0547">Nucleotide-binding</keyword>
<evidence type="ECO:0000256" key="5">
    <source>
        <dbReference type="ARBA" id="ARBA00022917"/>
    </source>
</evidence>
<dbReference type="InterPro" id="IPR020556">
    <property type="entry name" value="Amidase_CS"/>
</dbReference>
<evidence type="ECO:0000256" key="3">
    <source>
        <dbReference type="ARBA" id="ARBA00022741"/>
    </source>
</evidence>
<evidence type="ECO:0000313" key="12">
    <source>
        <dbReference type="Proteomes" id="UP000051139"/>
    </source>
</evidence>
<protein>
    <recommendedName>
        <fullName evidence="8">Glutamyl-tRNA(Gln) amidotransferase subunit A</fullName>
        <shortName evidence="8">Glu-ADT subunit A</shortName>
        <ecNumber evidence="8">6.3.5.7</ecNumber>
    </recommendedName>
</protein>
<evidence type="ECO:0000256" key="2">
    <source>
        <dbReference type="ARBA" id="ARBA00022598"/>
    </source>
</evidence>